<feature type="compositionally biased region" description="Acidic residues" evidence="1">
    <location>
        <begin position="89"/>
        <end position="100"/>
    </location>
</feature>
<dbReference type="EMBL" id="QGMK01002607">
    <property type="protein sequence ID" value="TVY57269.1"/>
    <property type="molecule type" value="Genomic_DNA"/>
</dbReference>
<feature type="compositionally biased region" description="Low complexity" evidence="1">
    <location>
        <begin position="120"/>
        <end position="137"/>
    </location>
</feature>
<feature type="compositionally biased region" description="Basic and acidic residues" evidence="1">
    <location>
        <begin position="377"/>
        <end position="386"/>
    </location>
</feature>
<gene>
    <name evidence="2" type="ORF">LSUE1_G008278</name>
</gene>
<name>A0A8T9BTK0_9HELO</name>
<evidence type="ECO:0000256" key="1">
    <source>
        <dbReference type="SAM" id="MobiDB-lite"/>
    </source>
</evidence>
<dbReference type="Pfam" id="PF08208">
    <property type="entry name" value="RNA_polI_A34"/>
    <property type="match status" value="1"/>
</dbReference>
<evidence type="ECO:0008006" key="4">
    <source>
        <dbReference type="Google" id="ProtNLM"/>
    </source>
</evidence>
<keyword evidence="3" id="KW-1185">Reference proteome</keyword>
<protein>
    <recommendedName>
        <fullName evidence="4">DNA-directed RNA polymerase I subunit</fullName>
    </recommendedName>
</protein>
<dbReference type="InterPro" id="IPR013240">
    <property type="entry name" value="DNA-dir_RNA_pol1_su_RPA34"/>
</dbReference>
<feature type="region of interest" description="Disordered" evidence="1">
    <location>
        <begin position="1"/>
        <end position="153"/>
    </location>
</feature>
<evidence type="ECO:0000313" key="2">
    <source>
        <dbReference type="EMBL" id="TVY57269.1"/>
    </source>
</evidence>
<feature type="compositionally biased region" description="Acidic residues" evidence="1">
    <location>
        <begin position="41"/>
        <end position="60"/>
    </location>
</feature>
<reference evidence="2 3" key="1">
    <citation type="submission" date="2018-05" db="EMBL/GenBank/DDBJ databases">
        <title>Genome sequencing and assembly of the regulated plant pathogen Lachnellula willkommii and related sister species for the development of diagnostic species identification markers.</title>
        <authorList>
            <person name="Giroux E."/>
            <person name="Bilodeau G."/>
        </authorList>
    </citation>
    <scope>NUCLEOTIDE SEQUENCE [LARGE SCALE GENOMIC DNA]</scope>
    <source>
        <strain evidence="2 3">CBS 268.59</strain>
    </source>
</reference>
<sequence length="394" mass="42225">MPSLNAMNKAAKSKKAPAPKKAPEKKPSTYSALSSEFVHESDDEDDEDDNKESESEDDSLPENLAEALPKPNGKSAAADESSSSSEGSSESEEESEEDEEVSPKQASPPAKSAKKLSNEPAPQSSTAQAPPQYQPPAGFESSSIQGTPQAAAAFKKSSLKGKEIWYFTAPASMPISSLKEMSLSAMKKGEKVCSYDNNDYGFIQDTVEDKTYTKIMVPNSSDDVYRTISKPIDQMLHLQRIVQVPGTNTAEESSKATVPAKKPVRPQPKGLKMRFLPIGFGEGKPGKIGSDSNSVDGSSTGSASDEEIEEAPKTFKKPATLEESSSESSSDEEMTEAPPLPKPTKSKKSAETPSSTLKRKHSEGSEKKAKHTQAAKTAEDKAERLASRQSISVN</sequence>
<dbReference type="AlphaFoldDB" id="A0A8T9BTK0"/>
<dbReference type="Proteomes" id="UP000469558">
    <property type="component" value="Unassembled WGS sequence"/>
</dbReference>
<dbReference type="Gene3D" id="6.20.250.70">
    <property type="match status" value="1"/>
</dbReference>
<dbReference type="PANTHER" id="PTHR28155">
    <property type="entry name" value="ACR243WP"/>
    <property type="match status" value="1"/>
</dbReference>
<organism evidence="2 3">
    <name type="scientific">Lachnellula suecica</name>
    <dbReference type="NCBI Taxonomy" id="602035"/>
    <lineage>
        <taxon>Eukaryota</taxon>
        <taxon>Fungi</taxon>
        <taxon>Dikarya</taxon>
        <taxon>Ascomycota</taxon>
        <taxon>Pezizomycotina</taxon>
        <taxon>Leotiomycetes</taxon>
        <taxon>Helotiales</taxon>
        <taxon>Lachnaceae</taxon>
        <taxon>Lachnellula</taxon>
    </lineage>
</organism>
<feature type="region of interest" description="Disordered" evidence="1">
    <location>
        <begin position="247"/>
        <end position="394"/>
    </location>
</feature>
<comment type="caution">
    <text evidence="2">The sequence shown here is derived from an EMBL/GenBank/DDBJ whole genome shotgun (WGS) entry which is preliminary data.</text>
</comment>
<dbReference type="InterPro" id="IPR053263">
    <property type="entry name" value="Euk_RPA34_RNAP_subunit"/>
</dbReference>
<feature type="compositionally biased region" description="Low complexity" evidence="1">
    <location>
        <begin position="75"/>
        <end position="88"/>
    </location>
</feature>
<dbReference type="GO" id="GO:0006360">
    <property type="term" value="P:transcription by RNA polymerase I"/>
    <property type="evidence" value="ECO:0007669"/>
    <property type="project" value="InterPro"/>
</dbReference>
<dbReference type="PANTHER" id="PTHR28155:SF1">
    <property type="entry name" value="DNA-DIRECTED RNA POLYMERASE I SUBUNIT RPA34.5-DOMAIN-CONTAINING PROTEIN"/>
    <property type="match status" value="1"/>
</dbReference>
<feature type="compositionally biased region" description="Polar residues" evidence="1">
    <location>
        <begin position="290"/>
        <end position="303"/>
    </location>
</feature>
<proteinExistence type="predicted"/>
<accession>A0A8T9BTK0</accession>
<evidence type="ECO:0000313" key="3">
    <source>
        <dbReference type="Proteomes" id="UP000469558"/>
    </source>
</evidence>
<dbReference type="OrthoDB" id="76224at2759"/>